<evidence type="ECO:0000259" key="3">
    <source>
        <dbReference type="Pfam" id="PF08237"/>
    </source>
</evidence>
<evidence type="ECO:0000313" key="4">
    <source>
        <dbReference type="EMBL" id="BBY92790.1"/>
    </source>
</evidence>
<evidence type="ECO:0000313" key="5">
    <source>
        <dbReference type="Proteomes" id="UP000465785"/>
    </source>
</evidence>
<feature type="signal peptide" evidence="2">
    <location>
        <begin position="1"/>
        <end position="27"/>
    </location>
</feature>
<sequence length="482" mass="49899">MAKSDGKRTLKVAIGAVAVGVATSVGAVAVTQPASISASLVDLAALIVVGSSTNPTGEGVENFFGGKFRDPMYTGADGTDIVRVNFREGPAGIRAALDENAGEQNAVLASGWGAANASLLLLRDDPAYADTVFILDNDVARPDGGFGTRYPWFALIGVNPIPTPSEVPAQAAVNVGYQYDYNSNAPSYVLNPFSAVNSLAAYLNTRLNQAEIDLPVNADGTPSVTCNANTCAITESGAVLDCPDARCSSPSDRITAYITTRDNTTYVTYTTDELPLTKLIRTYFGDYIADVLNPVLELAVDFGYYGGNPIPSDPSAYRPGAFLPSSADIVTALAKLPGVIERTVAAALGPLRQENPPSMNRIEPTTDTAEPFAAEDKPPIAEQLEQAAEATAVPDYLKPQKPKLTNKPLLNVVRDGLKVKPGTLGEGSESPVGAVPDKPKDGENVEQPTDPSPTEPAGGNGAGDGTEPGGSTDANNGGAAAA</sequence>
<feature type="region of interest" description="Disordered" evidence="1">
    <location>
        <begin position="420"/>
        <end position="482"/>
    </location>
</feature>
<dbReference type="EMBL" id="AP022601">
    <property type="protein sequence ID" value="BBY92790.1"/>
    <property type="molecule type" value="Genomic_DNA"/>
</dbReference>
<protein>
    <recommendedName>
        <fullName evidence="3">PE-PPE domain-containing protein</fullName>
    </recommendedName>
</protein>
<dbReference type="InterPro" id="IPR013228">
    <property type="entry name" value="PE-PPE_C"/>
</dbReference>
<feature type="chain" id="PRO_5040892346" description="PE-PPE domain-containing protein" evidence="2">
    <location>
        <begin position="28"/>
        <end position="482"/>
    </location>
</feature>
<feature type="compositionally biased region" description="Gly residues" evidence="1">
    <location>
        <begin position="458"/>
        <end position="468"/>
    </location>
</feature>
<name>A0A9W4B2K0_9MYCO</name>
<reference evidence="4 5" key="1">
    <citation type="journal article" date="2019" name="Emerg. Microbes Infect.">
        <title>Comprehensive subspecies identification of 175 nontuberculous mycobacteria species based on 7547 genomic profiles.</title>
        <authorList>
            <person name="Matsumoto Y."/>
            <person name="Kinjo T."/>
            <person name="Motooka D."/>
            <person name="Nabeya D."/>
            <person name="Jung N."/>
            <person name="Uechi K."/>
            <person name="Horii T."/>
            <person name="Iida T."/>
            <person name="Fujita J."/>
            <person name="Nakamura S."/>
        </authorList>
    </citation>
    <scope>NUCLEOTIDE SEQUENCE [LARGE SCALE GENOMIC DNA]</scope>
    <source>
        <strain evidence="4 5">JCM 6399</strain>
    </source>
</reference>
<dbReference type="KEGG" id="mgau:MGALJ_24590"/>
<proteinExistence type="predicted"/>
<gene>
    <name evidence="4" type="ORF">MGALJ_24590</name>
</gene>
<evidence type="ECO:0000256" key="2">
    <source>
        <dbReference type="SAM" id="SignalP"/>
    </source>
</evidence>
<dbReference type="Proteomes" id="UP000465785">
    <property type="component" value="Chromosome"/>
</dbReference>
<keyword evidence="5" id="KW-1185">Reference proteome</keyword>
<dbReference type="RefSeq" id="WP_163729832.1">
    <property type="nucleotide sequence ID" value="NZ_AP022601.1"/>
</dbReference>
<organism evidence="4 5">
    <name type="scientific">Mycobacterium gallinarum</name>
    <dbReference type="NCBI Taxonomy" id="39689"/>
    <lineage>
        <taxon>Bacteria</taxon>
        <taxon>Bacillati</taxon>
        <taxon>Actinomycetota</taxon>
        <taxon>Actinomycetes</taxon>
        <taxon>Mycobacteriales</taxon>
        <taxon>Mycobacteriaceae</taxon>
        <taxon>Mycobacterium</taxon>
    </lineage>
</organism>
<dbReference type="AlphaFoldDB" id="A0A9W4B2K0"/>
<dbReference type="Pfam" id="PF08237">
    <property type="entry name" value="PE-PPE"/>
    <property type="match status" value="1"/>
</dbReference>
<keyword evidence="2" id="KW-0732">Signal</keyword>
<evidence type="ECO:0000256" key="1">
    <source>
        <dbReference type="SAM" id="MobiDB-lite"/>
    </source>
</evidence>
<feature type="domain" description="PE-PPE" evidence="3">
    <location>
        <begin position="254"/>
        <end position="304"/>
    </location>
</feature>
<accession>A0A9W4B2K0</accession>